<reference evidence="2" key="1">
    <citation type="submission" date="2021-01" db="UniProtKB">
        <authorList>
            <consortium name="EnsemblPlants"/>
        </authorList>
    </citation>
    <scope>IDENTIFICATION</scope>
</reference>
<feature type="compositionally biased region" description="Polar residues" evidence="1">
    <location>
        <begin position="110"/>
        <end position="121"/>
    </location>
</feature>
<evidence type="ECO:0000256" key="1">
    <source>
        <dbReference type="SAM" id="MobiDB-lite"/>
    </source>
</evidence>
<evidence type="ECO:0000313" key="3">
    <source>
        <dbReference type="Proteomes" id="UP000594263"/>
    </source>
</evidence>
<keyword evidence="3" id="KW-1185">Reference proteome</keyword>
<feature type="compositionally biased region" description="Low complexity" evidence="1">
    <location>
        <begin position="156"/>
        <end position="197"/>
    </location>
</feature>
<protein>
    <submittedName>
        <fullName evidence="2">Uncharacterized protein</fullName>
    </submittedName>
</protein>
<sequence length="398" mass="43065">MRERFEKDIINGGYGHKKLKILTQADLRSNSSSGERSSPWTQVNTRKRSNPGPSGKTRVQPKSVSAADQKISSTSKTTSKTEPNASNTNTSDDDVVDLTVPLQVVPPTDTGKNGETYTQFGDFSDAPPNVGTSGNASARSSSETDGQPSNASTEYAPSNPSTTYTTTNSTATYTTSYASTTHTTSSTTTTPVTTTTSDDSGIDLTIPIRVVPSADAEKYGERDPSPSKSVRSPPASFQGFDFHDNTYDPANIELTLVVWAGDAEPLSTAEMKKNGSTESSDAEKLSEDIEKCIHMDSKDGVGKECLGSATIHSESNKPHESLRWEEEKVCEGRLPEDTSPGLEVEDICEGRPLRLNLGAWGPVQSIRLHSLIAGLVDWDSRCRPQRVEFACQKRRRCD</sequence>
<name>A0A7N0VDE1_KALFE</name>
<feature type="region of interest" description="Disordered" evidence="1">
    <location>
        <begin position="25"/>
        <end position="237"/>
    </location>
</feature>
<accession>A0A7N0VDE1</accession>
<evidence type="ECO:0000313" key="2">
    <source>
        <dbReference type="EnsemblPlants" id="Kaladp0607s0001.1.v1.1"/>
    </source>
</evidence>
<feature type="compositionally biased region" description="Basic and acidic residues" evidence="1">
    <location>
        <begin position="215"/>
        <end position="225"/>
    </location>
</feature>
<dbReference type="AlphaFoldDB" id="A0A7N0VDE1"/>
<feature type="compositionally biased region" description="Low complexity" evidence="1">
    <location>
        <begin position="72"/>
        <end position="81"/>
    </location>
</feature>
<dbReference type="EnsemblPlants" id="Kaladp0607s0001.1.v1.1">
    <property type="protein sequence ID" value="Kaladp0607s0001.1.v1.1"/>
    <property type="gene ID" value="Kaladp0607s0001.v1.1"/>
</dbReference>
<dbReference type="Proteomes" id="UP000594263">
    <property type="component" value="Unplaced"/>
</dbReference>
<feature type="compositionally biased region" description="Polar residues" evidence="1">
    <location>
        <begin position="130"/>
        <end position="155"/>
    </location>
</feature>
<feature type="compositionally biased region" description="Low complexity" evidence="1">
    <location>
        <begin position="29"/>
        <end position="38"/>
    </location>
</feature>
<proteinExistence type="predicted"/>
<dbReference type="Gramene" id="Kaladp0607s0001.1.v1.1">
    <property type="protein sequence ID" value="Kaladp0607s0001.1.v1.1"/>
    <property type="gene ID" value="Kaladp0607s0001.v1.1"/>
</dbReference>
<organism evidence="2 3">
    <name type="scientific">Kalanchoe fedtschenkoi</name>
    <name type="common">Lavender scallops</name>
    <name type="synonym">South American air plant</name>
    <dbReference type="NCBI Taxonomy" id="63787"/>
    <lineage>
        <taxon>Eukaryota</taxon>
        <taxon>Viridiplantae</taxon>
        <taxon>Streptophyta</taxon>
        <taxon>Embryophyta</taxon>
        <taxon>Tracheophyta</taxon>
        <taxon>Spermatophyta</taxon>
        <taxon>Magnoliopsida</taxon>
        <taxon>eudicotyledons</taxon>
        <taxon>Gunneridae</taxon>
        <taxon>Pentapetalae</taxon>
        <taxon>Saxifragales</taxon>
        <taxon>Crassulaceae</taxon>
        <taxon>Kalanchoe</taxon>
    </lineage>
</organism>